<gene>
    <name evidence="2" type="ORF">IQ31_03844</name>
</gene>
<evidence type="ECO:0000256" key="1">
    <source>
        <dbReference type="SAM" id="Phobius"/>
    </source>
</evidence>
<accession>A0A562MC44</accession>
<dbReference type="Proteomes" id="UP000315908">
    <property type="component" value="Unassembled WGS sequence"/>
</dbReference>
<keyword evidence="1" id="KW-0472">Membrane</keyword>
<organism evidence="2 3">
    <name type="scientific">Sphingobacterium siyangense</name>
    <dbReference type="NCBI Taxonomy" id="459529"/>
    <lineage>
        <taxon>Bacteria</taxon>
        <taxon>Pseudomonadati</taxon>
        <taxon>Bacteroidota</taxon>
        <taxon>Sphingobacteriia</taxon>
        <taxon>Sphingobacteriales</taxon>
        <taxon>Sphingobacteriaceae</taxon>
        <taxon>Sphingobacterium</taxon>
    </lineage>
</organism>
<proteinExistence type="predicted"/>
<protein>
    <submittedName>
        <fullName evidence="2">Uncharacterized protein</fullName>
    </submittedName>
</protein>
<sequence length="178" mass="20270">MGIIITIGIVAMLGFGFFLYATIKTKSTGVSQYPPFKQWVGKTVTLDKETILISERVKLYAQNGYPYLLFDSLHPDWPYIEERIRLGDYTLVEKFPAGISFHIEKAVQFTGGVSGSSTPFVFGKVRYGGKSYGTAYQWGTMDIAKFMDKVDASWHFHQAPWQPKADTVFYALPEARWW</sequence>
<dbReference type="AlphaFoldDB" id="A0A562MC44"/>
<comment type="caution">
    <text evidence="2">The sequence shown here is derived from an EMBL/GenBank/DDBJ whole genome shotgun (WGS) entry which is preliminary data.</text>
</comment>
<dbReference type="EMBL" id="VLKR01000022">
    <property type="protein sequence ID" value="TWI17402.1"/>
    <property type="molecule type" value="Genomic_DNA"/>
</dbReference>
<keyword evidence="1" id="KW-0812">Transmembrane</keyword>
<evidence type="ECO:0000313" key="2">
    <source>
        <dbReference type="EMBL" id="TWI17402.1"/>
    </source>
</evidence>
<evidence type="ECO:0000313" key="3">
    <source>
        <dbReference type="Proteomes" id="UP000315908"/>
    </source>
</evidence>
<keyword evidence="1" id="KW-1133">Transmembrane helix</keyword>
<reference evidence="2 3" key="1">
    <citation type="journal article" date="2015" name="Stand. Genomic Sci.">
        <title>Genomic Encyclopedia of Bacterial and Archaeal Type Strains, Phase III: the genomes of soil and plant-associated and newly described type strains.</title>
        <authorList>
            <person name="Whitman W.B."/>
            <person name="Woyke T."/>
            <person name="Klenk H.P."/>
            <person name="Zhou Y."/>
            <person name="Lilburn T.G."/>
            <person name="Beck B.J."/>
            <person name="De Vos P."/>
            <person name="Vandamme P."/>
            <person name="Eisen J.A."/>
            <person name="Garrity G."/>
            <person name="Hugenholtz P."/>
            <person name="Kyrpides N.C."/>
        </authorList>
    </citation>
    <scope>NUCLEOTIDE SEQUENCE [LARGE SCALE GENOMIC DNA]</scope>
    <source>
        <strain evidence="2 3">CGMCC 1.6855</strain>
    </source>
</reference>
<dbReference type="RefSeq" id="WP_208734313.1">
    <property type="nucleotide sequence ID" value="NZ_JBPFQD010000012.1"/>
</dbReference>
<name>A0A562MC44_9SPHI</name>
<feature type="transmembrane region" description="Helical" evidence="1">
    <location>
        <begin position="6"/>
        <end position="23"/>
    </location>
</feature>